<gene>
    <name evidence="1" type="ORF">DNG_08736</name>
</gene>
<name>A0AAE8SZF9_9PEZI</name>
<dbReference type="EMBL" id="ONZQ02000014">
    <property type="protein sequence ID" value="SPO06047.1"/>
    <property type="molecule type" value="Genomic_DNA"/>
</dbReference>
<protein>
    <submittedName>
        <fullName evidence="1">Uncharacterized protein</fullName>
    </submittedName>
</protein>
<sequence length="256" mass="28864">MPKYTSFREMVDCNRGSNRDLLVATTCDYKFHLTIYHIEKGVHKIWVRTLPDSDSLYPGKLDLTASERLQPNDKAAGECFARMIRRTIPNTKHTTTGLCLTGLNMHRNVSYFATSDKMGGEDHALSGAGIMAHGSVDTKETMIVPINAEGNNEEFSLYTAAEIKETLLDGRWKPSSALVMLRFLIEIGAITKDDLRQGVKRFDKKLSRDLGVLLSQKGATFRAKKVTKGLPSTLNILLDKFSDRPVKYRRYLVWSM</sequence>
<organism evidence="1 2">
    <name type="scientific">Cephalotrichum gorgonifer</name>
    <dbReference type="NCBI Taxonomy" id="2041049"/>
    <lineage>
        <taxon>Eukaryota</taxon>
        <taxon>Fungi</taxon>
        <taxon>Dikarya</taxon>
        <taxon>Ascomycota</taxon>
        <taxon>Pezizomycotina</taxon>
        <taxon>Sordariomycetes</taxon>
        <taxon>Hypocreomycetidae</taxon>
        <taxon>Microascales</taxon>
        <taxon>Microascaceae</taxon>
        <taxon>Cephalotrichum</taxon>
    </lineage>
</organism>
<reference evidence="1" key="1">
    <citation type="submission" date="2018-03" db="EMBL/GenBank/DDBJ databases">
        <authorList>
            <person name="Guldener U."/>
        </authorList>
    </citation>
    <scope>NUCLEOTIDE SEQUENCE</scope>
</reference>
<dbReference type="AlphaFoldDB" id="A0AAE8SZF9"/>
<proteinExistence type="predicted"/>
<evidence type="ECO:0000313" key="1">
    <source>
        <dbReference type="EMBL" id="SPO06047.1"/>
    </source>
</evidence>
<evidence type="ECO:0000313" key="2">
    <source>
        <dbReference type="Proteomes" id="UP001187682"/>
    </source>
</evidence>
<comment type="caution">
    <text evidence="1">The sequence shown here is derived from an EMBL/GenBank/DDBJ whole genome shotgun (WGS) entry which is preliminary data.</text>
</comment>
<accession>A0AAE8SZF9</accession>
<dbReference type="Proteomes" id="UP001187682">
    <property type="component" value="Unassembled WGS sequence"/>
</dbReference>
<dbReference type="Gene3D" id="3.90.79.10">
    <property type="entry name" value="Nucleoside Triphosphate Pyrophosphohydrolase"/>
    <property type="match status" value="1"/>
</dbReference>
<keyword evidence="2" id="KW-1185">Reference proteome</keyword>